<evidence type="ECO:0000313" key="1">
    <source>
        <dbReference type="EMBL" id="BDS11417.1"/>
    </source>
</evidence>
<sequence length="165" mass="18611">MKDFTKNLKDGLAKTSQFVKKSSEEAVTKLKEGAEKLTHLGPTAKEKIIDVVNDVVAVLPLLEQAGYRTNEFKIGIALAPVIEVSFSRFLEVPEGQLEQLKKEHEDKKMFNMILSMLHTANSLSTKLEADDFNFHETVVEITVPPKVSLRYVHKTFEPTNINLLE</sequence>
<dbReference type="EMBL" id="AP026867">
    <property type="protein sequence ID" value="BDS11417.1"/>
    <property type="molecule type" value="Genomic_DNA"/>
</dbReference>
<protein>
    <submittedName>
        <fullName evidence="1">Uncharacterized protein</fullName>
    </submittedName>
</protein>
<accession>A0A915YE27</accession>
<proteinExistence type="predicted"/>
<organism evidence="1 2">
    <name type="scientific">Aureispira anguillae</name>
    <dbReference type="NCBI Taxonomy" id="2864201"/>
    <lineage>
        <taxon>Bacteria</taxon>
        <taxon>Pseudomonadati</taxon>
        <taxon>Bacteroidota</taxon>
        <taxon>Saprospiria</taxon>
        <taxon>Saprospirales</taxon>
        <taxon>Saprospiraceae</taxon>
        <taxon>Aureispira</taxon>
    </lineage>
</organism>
<reference evidence="1" key="1">
    <citation type="submission" date="2022-09" db="EMBL/GenBank/DDBJ databases">
        <title>Aureispira anguillicida sp. nov., isolated from Leptocephalus of Japanese eel Anguilla japonica.</title>
        <authorList>
            <person name="Yuasa K."/>
            <person name="Mekata T."/>
            <person name="Ikunari K."/>
        </authorList>
    </citation>
    <scope>NUCLEOTIDE SEQUENCE</scope>
    <source>
        <strain evidence="1">EL160426</strain>
    </source>
</reference>
<evidence type="ECO:0000313" key="2">
    <source>
        <dbReference type="Proteomes" id="UP001060919"/>
    </source>
</evidence>
<dbReference type="KEGG" id="aup:AsAng_0021310"/>
<keyword evidence="2" id="KW-1185">Reference proteome</keyword>
<gene>
    <name evidence="1" type="ORF">AsAng_0021310</name>
</gene>
<name>A0A915YE27_9BACT</name>
<dbReference type="Proteomes" id="UP001060919">
    <property type="component" value="Chromosome"/>
</dbReference>
<dbReference type="AlphaFoldDB" id="A0A915YE27"/>
<dbReference type="RefSeq" id="WP_264792599.1">
    <property type="nucleotide sequence ID" value="NZ_AP026867.1"/>
</dbReference>